<dbReference type="GO" id="GO:0015086">
    <property type="term" value="F:cadmium ion transmembrane transporter activity"/>
    <property type="evidence" value="ECO:0007669"/>
    <property type="project" value="TreeGrafter"/>
</dbReference>
<reference evidence="7" key="1">
    <citation type="submission" date="2011-02" db="EMBL/GenBank/DDBJ databases">
        <title>The complete genome of Planctomyces brasiliensis DSM 5305.</title>
        <authorList>
            <person name="Lucas S."/>
            <person name="Copeland A."/>
            <person name="Lapidus A."/>
            <person name="Bruce D."/>
            <person name="Goodwin L."/>
            <person name="Pitluck S."/>
            <person name="Kyrpides N."/>
            <person name="Mavromatis K."/>
            <person name="Pagani I."/>
            <person name="Ivanova N."/>
            <person name="Ovchinnikova G."/>
            <person name="Lu M."/>
            <person name="Detter J.C."/>
            <person name="Han C."/>
            <person name="Land M."/>
            <person name="Hauser L."/>
            <person name="Markowitz V."/>
            <person name="Cheng J.-F."/>
            <person name="Hugenholtz P."/>
            <person name="Woyke T."/>
            <person name="Wu D."/>
            <person name="Tindall B."/>
            <person name="Pomrenke H.G."/>
            <person name="Brambilla E."/>
            <person name="Klenk H.-P."/>
            <person name="Eisen J.A."/>
        </authorList>
    </citation>
    <scope>NUCLEOTIDE SEQUENCE [LARGE SCALE GENOMIC DNA]</scope>
    <source>
        <strain evidence="7">ATCC 49424 / DSM 5305 / JCM 21570 / IAM 15109 / NBRC 103401 / IFAM 1448</strain>
    </source>
</reference>
<evidence type="ECO:0000313" key="6">
    <source>
        <dbReference type="EMBL" id="ADY61161.1"/>
    </source>
</evidence>
<proteinExistence type="predicted"/>
<dbReference type="Proteomes" id="UP000006860">
    <property type="component" value="Chromosome"/>
</dbReference>
<feature type="transmembrane region" description="Helical" evidence="5">
    <location>
        <begin position="296"/>
        <end position="319"/>
    </location>
</feature>
<evidence type="ECO:0000256" key="5">
    <source>
        <dbReference type="SAM" id="Phobius"/>
    </source>
</evidence>
<keyword evidence="4 5" id="KW-0472">Membrane</keyword>
<accession>F0SP58</accession>
<dbReference type="eggNOG" id="COG1914">
    <property type="taxonomic scope" value="Bacteria"/>
</dbReference>
<keyword evidence="3 5" id="KW-1133">Transmembrane helix</keyword>
<feature type="transmembrane region" description="Helical" evidence="5">
    <location>
        <begin position="222"/>
        <end position="242"/>
    </location>
</feature>
<evidence type="ECO:0000313" key="7">
    <source>
        <dbReference type="Proteomes" id="UP000006860"/>
    </source>
</evidence>
<dbReference type="EMBL" id="CP002546">
    <property type="protein sequence ID" value="ADY61161.1"/>
    <property type="molecule type" value="Genomic_DNA"/>
</dbReference>
<dbReference type="GO" id="GO:0034755">
    <property type="term" value="P:iron ion transmembrane transport"/>
    <property type="evidence" value="ECO:0007669"/>
    <property type="project" value="TreeGrafter"/>
</dbReference>
<dbReference type="GO" id="GO:0005886">
    <property type="term" value="C:plasma membrane"/>
    <property type="evidence" value="ECO:0007669"/>
    <property type="project" value="TreeGrafter"/>
</dbReference>
<dbReference type="HOGENOM" id="CLU_046131_0_0_0"/>
<feature type="transmembrane region" description="Helical" evidence="5">
    <location>
        <begin position="353"/>
        <end position="376"/>
    </location>
</feature>
<feature type="transmembrane region" description="Helical" evidence="5">
    <location>
        <begin position="53"/>
        <end position="73"/>
    </location>
</feature>
<keyword evidence="2 5" id="KW-0812">Transmembrane</keyword>
<protein>
    <submittedName>
        <fullName evidence="6">Transmembrane Mn(2+) transporter</fullName>
    </submittedName>
</protein>
<feature type="transmembrane region" description="Helical" evidence="5">
    <location>
        <begin position="21"/>
        <end position="41"/>
    </location>
</feature>
<evidence type="ECO:0000256" key="1">
    <source>
        <dbReference type="ARBA" id="ARBA00004141"/>
    </source>
</evidence>
<organism evidence="6 7">
    <name type="scientific">Rubinisphaera brasiliensis (strain ATCC 49424 / DSM 5305 / JCM 21570 / IAM 15109 / NBRC 103401 / IFAM 1448)</name>
    <name type="common">Planctomyces brasiliensis</name>
    <dbReference type="NCBI Taxonomy" id="756272"/>
    <lineage>
        <taxon>Bacteria</taxon>
        <taxon>Pseudomonadati</taxon>
        <taxon>Planctomycetota</taxon>
        <taxon>Planctomycetia</taxon>
        <taxon>Planctomycetales</taxon>
        <taxon>Planctomycetaceae</taxon>
        <taxon>Rubinisphaera</taxon>
    </lineage>
</organism>
<dbReference type="Gene3D" id="1.20.1740.10">
    <property type="entry name" value="Amino acid/polyamine transporter I"/>
    <property type="match status" value="1"/>
</dbReference>
<feature type="transmembrane region" description="Helical" evidence="5">
    <location>
        <begin position="402"/>
        <end position="422"/>
    </location>
</feature>
<name>F0SP58_RUBBR</name>
<feature type="transmembrane region" description="Helical" evidence="5">
    <location>
        <begin position="104"/>
        <end position="127"/>
    </location>
</feature>
<dbReference type="InterPro" id="IPR001046">
    <property type="entry name" value="NRAMP_fam"/>
</dbReference>
<feature type="transmembrane region" description="Helical" evidence="5">
    <location>
        <begin position="478"/>
        <end position="500"/>
    </location>
</feature>
<evidence type="ECO:0000256" key="3">
    <source>
        <dbReference type="ARBA" id="ARBA00022989"/>
    </source>
</evidence>
<dbReference type="PANTHER" id="PTHR11706">
    <property type="entry name" value="SOLUTE CARRIER PROTEIN FAMILY 11 MEMBER"/>
    <property type="match status" value="1"/>
</dbReference>
<dbReference type="GO" id="GO:0005384">
    <property type="term" value="F:manganese ion transmembrane transporter activity"/>
    <property type="evidence" value="ECO:0007669"/>
    <property type="project" value="TreeGrafter"/>
</dbReference>
<keyword evidence="7" id="KW-1185">Reference proteome</keyword>
<gene>
    <name evidence="6" type="ordered locus">Plabr_3564</name>
</gene>
<sequence>MTQSTHQDRRGRDQIREAPHRLLPVLKQLGPGLIIAGSIVGSGELIATTKTGAQAGITLLWLIILGCVVKVFVQIEMGRHTITHGQTSLAALNQVPGKLGRVNWIVAFWFAMMMSSVVQLGGIVGGVGQAAAIAMPITGDYREAIRMPSEKEIAWLLRWEVGDLSQHEEFQQKTPAEQERIRQGTLRLRTKIDALGDRGLAAMESVRNSEKLSDPYTWDDKIWATLAAIITIGLLVNGRYTLIQNLTTVLVVTFTLVTIGNFISLQSTADWSISSAEMMQGLTFHLPTGDSGMRPLATALATFGIIGVGAAELVAYPYWCLEKGYAVHTGPREETDEWRDRARGWLRVMHIDVLLSMIVYTVATVAFYLVGVAVLYRTGSDPEGMRMTSTLAEAYVPIFGEYARWLFLTGAIAVLYSTFLVANASHTRMYTDFLKLLGWLNPDSETAHWKSIRTFGVIVPSVCLFVFCSNVRPDAAVLASGIMQALLLPMLGIGAIFFRYWQTDPRLRPSAWFDVLLILSCLSFFVTGLWGAWENGQAIYEYCMKYWVAG</sequence>
<dbReference type="Pfam" id="PF01566">
    <property type="entry name" value="Nramp"/>
    <property type="match status" value="1"/>
</dbReference>
<evidence type="ECO:0000256" key="2">
    <source>
        <dbReference type="ARBA" id="ARBA00022692"/>
    </source>
</evidence>
<dbReference type="OrthoDB" id="9787548at2"/>
<dbReference type="KEGG" id="pbs:Plabr_3564"/>
<dbReference type="AlphaFoldDB" id="F0SP58"/>
<evidence type="ECO:0000256" key="4">
    <source>
        <dbReference type="ARBA" id="ARBA00023136"/>
    </source>
</evidence>
<dbReference type="NCBIfam" id="NF037982">
    <property type="entry name" value="Nramp_1"/>
    <property type="match status" value="1"/>
</dbReference>
<dbReference type="PANTHER" id="PTHR11706:SF3">
    <property type="entry name" value="METAL ION TRANSPORT PROTEIN"/>
    <property type="match status" value="1"/>
</dbReference>
<comment type="subcellular location">
    <subcellularLocation>
        <location evidence="1">Membrane</location>
        <topology evidence="1">Multi-pass membrane protein</topology>
    </subcellularLocation>
</comment>
<feature type="transmembrane region" description="Helical" evidence="5">
    <location>
        <begin position="512"/>
        <end position="533"/>
    </location>
</feature>
<dbReference type="STRING" id="756272.Plabr_3564"/>
<dbReference type="RefSeq" id="WP_013629880.1">
    <property type="nucleotide sequence ID" value="NC_015174.1"/>
</dbReference>
<feature type="transmembrane region" description="Helical" evidence="5">
    <location>
        <begin position="249"/>
        <end position="269"/>
    </location>
</feature>